<feature type="region of interest" description="Disordered" evidence="1">
    <location>
        <begin position="24"/>
        <end position="105"/>
    </location>
</feature>
<dbReference type="EMBL" id="PGCJ01000010">
    <property type="protein sequence ID" value="PLW57499.1"/>
    <property type="molecule type" value="Genomic_DNA"/>
</dbReference>
<evidence type="ECO:0000313" key="2">
    <source>
        <dbReference type="EMBL" id="PLW57499.1"/>
    </source>
</evidence>
<organism evidence="2 3">
    <name type="scientific">Puccinia coronata f. sp. avenae</name>
    <dbReference type="NCBI Taxonomy" id="200324"/>
    <lineage>
        <taxon>Eukaryota</taxon>
        <taxon>Fungi</taxon>
        <taxon>Dikarya</taxon>
        <taxon>Basidiomycota</taxon>
        <taxon>Pucciniomycotina</taxon>
        <taxon>Pucciniomycetes</taxon>
        <taxon>Pucciniales</taxon>
        <taxon>Pucciniaceae</taxon>
        <taxon>Puccinia</taxon>
    </lineage>
</organism>
<keyword evidence="3" id="KW-1185">Reference proteome</keyword>
<comment type="caution">
    <text evidence="2">The sequence shown here is derived from an EMBL/GenBank/DDBJ whole genome shotgun (WGS) entry which is preliminary data.</text>
</comment>
<gene>
    <name evidence="2" type="ORF">PCANC_02631</name>
</gene>
<reference evidence="2 3" key="1">
    <citation type="submission" date="2017-11" db="EMBL/GenBank/DDBJ databases">
        <title>De novo assembly and phasing of dikaryotic genomes from two isolates of Puccinia coronata f. sp. avenae, the causal agent of oat crown rust.</title>
        <authorList>
            <person name="Miller M.E."/>
            <person name="Zhang Y."/>
            <person name="Omidvar V."/>
            <person name="Sperschneider J."/>
            <person name="Schwessinger B."/>
            <person name="Raley C."/>
            <person name="Palmer J.M."/>
            <person name="Garnica D."/>
            <person name="Upadhyaya N."/>
            <person name="Rathjen J."/>
            <person name="Taylor J.M."/>
            <person name="Park R.F."/>
            <person name="Dodds P.N."/>
            <person name="Hirsch C.D."/>
            <person name="Kianian S.F."/>
            <person name="Figueroa M."/>
        </authorList>
    </citation>
    <scope>NUCLEOTIDE SEQUENCE [LARGE SCALE GENOMIC DNA]</scope>
    <source>
        <strain evidence="2">12NC29</strain>
    </source>
</reference>
<dbReference type="AlphaFoldDB" id="A0A2N5W5J3"/>
<feature type="compositionally biased region" description="Polar residues" evidence="1">
    <location>
        <begin position="75"/>
        <end position="89"/>
    </location>
</feature>
<name>A0A2N5W5J3_9BASI</name>
<evidence type="ECO:0000256" key="1">
    <source>
        <dbReference type="SAM" id="MobiDB-lite"/>
    </source>
</evidence>
<sequence length="586" mass="64846">MESFELTDTPVTLGVTILSNPRFARRSAESTGPVRTQRATALGGRAAAPYSRGNRNREEDILTDTLDDTSRSQERTGSNFSVESSSQTGIAIRPSPQGGTTAEARGETQVTGMIGNLRQLVGTSEALATHALGIVNVPEVVDEGKKLCGDLAHCRQAPQTPLPPLLPRINIPPCLTLLPSSRRSSSVLHQRGTQSGLPTPPCPACLLLSLIFYNSNQIAVLPKQTVLMLHMMMYDLVNRNHSSHASHIGKSTPGTRALVPAQGSSQPVDIRKFIQKELREILMRPDLQAYGRTQARGMASLPMSPLVLMNGVIEEKDPEWKTINLPPRYVAGDSTAIESIQKLTRELLKYEKRSLTRYLLDGLEPSNEEIPVLPLDRIINLVVKHFAPRIALMPSSLAPELRTATRVRFAYLRLQMLSNRQKVRSWAENSNHWNTIDNHLETLLAKSADYRLSFAQLVLDYNKELFNNVNTGSDIAEMEVVLPSKEELPETNIMYCNSTQYKLAVAKALGPNKPVVYQVIPRGFIKDHYGESHGDFTLTRYSRALAWDIPVDSLSAATERNHVVLPRSCPGKSRRTAAGVYKTPQL</sequence>
<feature type="compositionally biased region" description="Polar residues" evidence="1">
    <location>
        <begin position="29"/>
        <end position="39"/>
    </location>
</feature>
<proteinExistence type="predicted"/>
<evidence type="ECO:0000313" key="3">
    <source>
        <dbReference type="Proteomes" id="UP000235388"/>
    </source>
</evidence>
<protein>
    <submittedName>
        <fullName evidence="2">Uncharacterized protein</fullName>
    </submittedName>
</protein>
<dbReference type="Proteomes" id="UP000235388">
    <property type="component" value="Unassembled WGS sequence"/>
</dbReference>
<feature type="region of interest" description="Disordered" evidence="1">
    <location>
        <begin position="243"/>
        <end position="263"/>
    </location>
</feature>
<accession>A0A2N5W5J3</accession>